<evidence type="ECO:0000256" key="1">
    <source>
        <dbReference type="SAM" id="SignalP"/>
    </source>
</evidence>
<evidence type="ECO:0000259" key="2">
    <source>
        <dbReference type="Pfam" id="PF01841"/>
    </source>
</evidence>
<accession>A0A327VIM2</accession>
<dbReference type="OrthoDB" id="5166556at2"/>
<dbReference type="InterPro" id="IPR038765">
    <property type="entry name" value="Papain-like_cys_pep_sf"/>
</dbReference>
<comment type="caution">
    <text evidence="3">The sequence shown here is derived from an EMBL/GenBank/DDBJ whole genome shotgun (WGS) entry which is preliminary data.</text>
</comment>
<reference evidence="3 4" key="1">
    <citation type="submission" date="2018-06" db="EMBL/GenBank/DDBJ databases">
        <title>Genomic Encyclopedia of Archaeal and Bacterial Type Strains, Phase II (KMG-II): from individual species to whole genera.</title>
        <authorList>
            <person name="Goeker M."/>
        </authorList>
    </citation>
    <scope>NUCLEOTIDE SEQUENCE [LARGE SCALE GENOMIC DNA]</scope>
    <source>
        <strain evidence="3 4">DSM 29821</strain>
    </source>
</reference>
<gene>
    <name evidence="3" type="ORF">CLV59_11255</name>
</gene>
<keyword evidence="1" id="KW-0732">Signal</keyword>
<keyword evidence="4" id="KW-1185">Reference proteome</keyword>
<feature type="chain" id="PRO_5016335347" evidence="1">
    <location>
        <begin position="21"/>
        <end position="371"/>
    </location>
</feature>
<feature type="domain" description="Transglutaminase-like" evidence="2">
    <location>
        <begin position="149"/>
        <end position="252"/>
    </location>
</feature>
<evidence type="ECO:0000313" key="3">
    <source>
        <dbReference type="EMBL" id="RAJ73714.1"/>
    </source>
</evidence>
<dbReference type="Proteomes" id="UP000249819">
    <property type="component" value="Unassembled WGS sequence"/>
</dbReference>
<dbReference type="InterPro" id="IPR002931">
    <property type="entry name" value="Transglutaminase-like"/>
</dbReference>
<evidence type="ECO:0000313" key="4">
    <source>
        <dbReference type="Proteomes" id="UP000249819"/>
    </source>
</evidence>
<sequence>MHLKPILLFTGLLFSCTLFGQNRIPVIKANSEKVKIKVDGKITNDNWTVEPKAKPDVYKTAGKAVTFLTDIDSITIRVKPGTASDFVILLNGKDSALTRIQYQPSRLEMLKAAKAYDTKDQRVQPAFTYLSSEDPTLKRIRQEMNLDSIAGEGTEVSKMINLLQWVHNEIRHDGGSDNPKLRNALDIIAVCHNEKRGVNCRMMATVLNECYLAMGFKSRFITCMPKEIQFDDCHVINMVYSEDLKKWLWMDPTFGAYVMNEKGELLSVQEVRERLVNNKPLILNPDANWNRKVSQTKENYLEKYMAKNLYRIECLVGSGYDMETRIPGKKLNYIQLVPLDGLNQKGDTSANGGVSFNTNITNNPDVFWAKP</sequence>
<name>A0A327VIM2_9BACT</name>
<dbReference type="Gene3D" id="3.10.620.30">
    <property type="match status" value="1"/>
</dbReference>
<dbReference type="AlphaFoldDB" id="A0A327VIM2"/>
<proteinExistence type="predicted"/>
<dbReference type="EMBL" id="QLMA01000012">
    <property type="protein sequence ID" value="RAJ73714.1"/>
    <property type="molecule type" value="Genomic_DNA"/>
</dbReference>
<organism evidence="3 4">
    <name type="scientific">Chitinophaga dinghuensis</name>
    <dbReference type="NCBI Taxonomy" id="1539050"/>
    <lineage>
        <taxon>Bacteria</taxon>
        <taxon>Pseudomonadati</taxon>
        <taxon>Bacteroidota</taxon>
        <taxon>Chitinophagia</taxon>
        <taxon>Chitinophagales</taxon>
        <taxon>Chitinophagaceae</taxon>
        <taxon>Chitinophaga</taxon>
    </lineage>
</organism>
<protein>
    <submittedName>
        <fullName evidence="3">Transglutaminase superfamily protein</fullName>
    </submittedName>
</protein>
<dbReference type="PROSITE" id="PS51257">
    <property type="entry name" value="PROKAR_LIPOPROTEIN"/>
    <property type="match status" value="1"/>
</dbReference>
<dbReference type="SUPFAM" id="SSF54001">
    <property type="entry name" value="Cysteine proteinases"/>
    <property type="match status" value="1"/>
</dbReference>
<feature type="signal peptide" evidence="1">
    <location>
        <begin position="1"/>
        <end position="20"/>
    </location>
</feature>
<dbReference type="RefSeq" id="WP_111595350.1">
    <property type="nucleotide sequence ID" value="NZ_QLMA01000012.1"/>
</dbReference>
<dbReference type="Pfam" id="PF01841">
    <property type="entry name" value="Transglut_core"/>
    <property type="match status" value="1"/>
</dbReference>